<dbReference type="InterPro" id="IPR001789">
    <property type="entry name" value="Sig_transdc_resp-reg_receiver"/>
</dbReference>
<evidence type="ECO:0000256" key="1">
    <source>
        <dbReference type="ARBA" id="ARBA00022553"/>
    </source>
</evidence>
<dbReference type="SMART" id="SM00448">
    <property type="entry name" value="REC"/>
    <property type="match status" value="1"/>
</dbReference>
<proteinExistence type="predicted"/>
<gene>
    <name evidence="4" type="ORF">GCM10009821_24240</name>
</gene>
<comment type="caution">
    <text evidence="4">The sequence shown here is derived from an EMBL/GenBank/DDBJ whole genome shotgun (WGS) entry which is preliminary data.</text>
</comment>
<evidence type="ECO:0000313" key="4">
    <source>
        <dbReference type="EMBL" id="GAA2082550.1"/>
    </source>
</evidence>
<dbReference type="Pfam" id="PF00072">
    <property type="entry name" value="Response_reg"/>
    <property type="match status" value="1"/>
</dbReference>
<name>A0ABN2W3D0_9ACTN</name>
<keyword evidence="1 2" id="KW-0597">Phosphoprotein</keyword>
<sequence>MRLVPTVLVVDDTASIRFLIRTNLELAGFEVREAVDGIDCIEQLRADAAAGTLPDAVTVDEMMPRQGGMVTVRAIRADPALADLTVLMVTTQNMPMDIKRGMEAGADVYVTKPFDPDELIATITDLIDSEG</sequence>
<protein>
    <recommendedName>
        <fullName evidence="3">Response regulatory domain-containing protein</fullName>
    </recommendedName>
</protein>
<keyword evidence="5" id="KW-1185">Reference proteome</keyword>
<dbReference type="PANTHER" id="PTHR44591:SF18">
    <property type="entry name" value="REGULATORY PROTEIN"/>
    <property type="match status" value="1"/>
</dbReference>
<feature type="modified residue" description="4-aspartylphosphate" evidence="2">
    <location>
        <position position="60"/>
    </location>
</feature>
<evidence type="ECO:0000313" key="5">
    <source>
        <dbReference type="Proteomes" id="UP001501480"/>
    </source>
</evidence>
<evidence type="ECO:0000256" key="2">
    <source>
        <dbReference type="PROSITE-ProRule" id="PRU00169"/>
    </source>
</evidence>
<organism evidence="4 5">
    <name type="scientific">Aeromicrobium halocynthiae</name>
    <dbReference type="NCBI Taxonomy" id="560557"/>
    <lineage>
        <taxon>Bacteria</taxon>
        <taxon>Bacillati</taxon>
        <taxon>Actinomycetota</taxon>
        <taxon>Actinomycetes</taxon>
        <taxon>Propionibacteriales</taxon>
        <taxon>Nocardioidaceae</taxon>
        <taxon>Aeromicrobium</taxon>
    </lineage>
</organism>
<dbReference type="PANTHER" id="PTHR44591">
    <property type="entry name" value="STRESS RESPONSE REGULATOR PROTEIN 1"/>
    <property type="match status" value="1"/>
</dbReference>
<accession>A0ABN2W3D0</accession>
<dbReference type="InterPro" id="IPR050595">
    <property type="entry name" value="Bact_response_regulator"/>
</dbReference>
<dbReference type="SUPFAM" id="SSF52172">
    <property type="entry name" value="CheY-like"/>
    <property type="match status" value="1"/>
</dbReference>
<dbReference type="Proteomes" id="UP001501480">
    <property type="component" value="Unassembled WGS sequence"/>
</dbReference>
<reference evidence="4 5" key="1">
    <citation type="journal article" date="2019" name="Int. J. Syst. Evol. Microbiol.">
        <title>The Global Catalogue of Microorganisms (GCM) 10K type strain sequencing project: providing services to taxonomists for standard genome sequencing and annotation.</title>
        <authorList>
            <consortium name="The Broad Institute Genomics Platform"/>
            <consortium name="The Broad Institute Genome Sequencing Center for Infectious Disease"/>
            <person name="Wu L."/>
            <person name="Ma J."/>
        </authorList>
    </citation>
    <scope>NUCLEOTIDE SEQUENCE [LARGE SCALE GENOMIC DNA]</scope>
    <source>
        <strain evidence="4 5">JCM 15749</strain>
    </source>
</reference>
<feature type="domain" description="Response regulatory" evidence="3">
    <location>
        <begin position="6"/>
        <end position="127"/>
    </location>
</feature>
<dbReference type="InterPro" id="IPR011006">
    <property type="entry name" value="CheY-like_superfamily"/>
</dbReference>
<dbReference type="Gene3D" id="3.40.50.2300">
    <property type="match status" value="1"/>
</dbReference>
<dbReference type="EMBL" id="BAAAPY010000009">
    <property type="protein sequence ID" value="GAA2082550.1"/>
    <property type="molecule type" value="Genomic_DNA"/>
</dbReference>
<evidence type="ECO:0000259" key="3">
    <source>
        <dbReference type="PROSITE" id="PS50110"/>
    </source>
</evidence>
<dbReference type="PROSITE" id="PS50110">
    <property type="entry name" value="RESPONSE_REGULATORY"/>
    <property type="match status" value="1"/>
</dbReference>